<feature type="region of interest" description="Disordered" evidence="1">
    <location>
        <begin position="1"/>
        <end position="45"/>
    </location>
</feature>
<dbReference type="PANTHER" id="PTHR39697">
    <property type="entry name" value="RICIN B LECTIN DOMAIN-CONTAINING PROTEIN-RELATED"/>
    <property type="match status" value="1"/>
</dbReference>
<evidence type="ECO:0000256" key="1">
    <source>
        <dbReference type="SAM" id="MobiDB-lite"/>
    </source>
</evidence>
<evidence type="ECO:0000313" key="2">
    <source>
        <dbReference type="EMBL" id="USP75758.1"/>
    </source>
</evidence>
<evidence type="ECO:0000313" key="3">
    <source>
        <dbReference type="Proteomes" id="UP001056012"/>
    </source>
</evidence>
<reference evidence="2" key="1">
    <citation type="submission" date="2021-12" db="EMBL/GenBank/DDBJ databases">
        <title>Curvularia clavata genome.</title>
        <authorList>
            <person name="Cao Y."/>
        </authorList>
    </citation>
    <scope>NUCLEOTIDE SEQUENCE</scope>
    <source>
        <strain evidence="2">Yc1106</strain>
    </source>
</reference>
<dbReference type="VEuPathDB" id="FungiDB:yc1106_03032"/>
<name>A0A9Q9DQ04_CURCL</name>
<keyword evidence="3" id="KW-1185">Reference proteome</keyword>
<dbReference type="EMBL" id="CP089275">
    <property type="protein sequence ID" value="USP75758.1"/>
    <property type="molecule type" value="Genomic_DNA"/>
</dbReference>
<dbReference type="OrthoDB" id="5289641at2759"/>
<dbReference type="Proteomes" id="UP001056012">
    <property type="component" value="Chromosome 2"/>
</dbReference>
<gene>
    <name evidence="2" type="ORF">yc1106_03032</name>
</gene>
<organism evidence="2 3">
    <name type="scientific">Curvularia clavata</name>
    <dbReference type="NCBI Taxonomy" id="95742"/>
    <lineage>
        <taxon>Eukaryota</taxon>
        <taxon>Fungi</taxon>
        <taxon>Dikarya</taxon>
        <taxon>Ascomycota</taxon>
        <taxon>Pezizomycotina</taxon>
        <taxon>Dothideomycetes</taxon>
        <taxon>Pleosporomycetidae</taxon>
        <taxon>Pleosporales</taxon>
        <taxon>Pleosporineae</taxon>
        <taxon>Pleosporaceae</taxon>
        <taxon>Curvularia</taxon>
    </lineage>
</organism>
<dbReference type="PANTHER" id="PTHR39697:SF1">
    <property type="entry name" value="RICIN B LECTIN DOMAIN-CONTAINING PROTEIN"/>
    <property type="match status" value="1"/>
</dbReference>
<protein>
    <submittedName>
        <fullName evidence="2">Uncharacterized protein</fullName>
    </submittedName>
</protein>
<accession>A0A9Q9DQ04</accession>
<proteinExistence type="predicted"/>
<sequence>MTLRGPHQPDSKSIPDSDDQTLWTPPASTVDVPANPVSDPDVRHQVPSDGRTFIIRAISKDNNVLTLLNGNVVLAPMNTRGSIYWTCVETQGWFGFRNCSSNKFLGHGLDGRLKCQAQERDGHRQFTITPMPLGGYIMQMLDWWTLRPVVVNPENGLQKLGRTGNKLSEGVVWEFMSIEPRSDDI</sequence>
<dbReference type="AlphaFoldDB" id="A0A9Q9DQ04"/>